<dbReference type="Gene3D" id="1.10.260.40">
    <property type="entry name" value="lambda repressor-like DNA-binding domains"/>
    <property type="match status" value="1"/>
</dbReference>
<sequence>MDSNPLQSPAYRDAFDQYDQLLFGHVTMRDISLIKDYLPQPIPDDTMSLMIATVINGRPITDVISVPAPIQCALLIRWGRNQKGLTQAQLAEQLDMTQSQIAKIESVANGVTAEVMGKLAKALDVTFTITANDPVLSKTNPKKGRYNFWS</sequence>
<dbReference type="SUPFAM" id="SSF47413">
    <property type="entry name" value="lambda repressor-like DNA-binding domains"/>
    <property type="match status" value="1"/>
</dbReference>
<evidence type="ECO:0000313" key="2">
    <source>
        <dbReference type="EMBL" id="KRL46309.1"/>
    </source>
</evidence>
<proteinExistence type="predicted"/>
<feature type="domain" description="HTH cro/C1-type" evidence="1">
    <location>
        <begin position="80"/>
        <end position="130"/>
    </location>
</feature>
<reference evidence="2 3" key="1">
    <citation type="journal article" date="2015" name="Genome Announc.">
        <title>Expanding the biotechnology potential of lactobacilli through comparative genomics of 213 strains and associated genera.</title>
        <authorList>
            <person name="Sun Z."/>
            <person name="Harris H.M."/>
            <person name="McCann A."/>
            <person name="Guo C."/>
            <person name="Argimon S."/>
            <person name="Zhang W."/>
            <person name="Yang X."/>
            <person name="Jeffery I.B."/>
            <person name="Cooney J.C."/>
            <person name="Kagawa T.F."/>
            <person name="Liu W."/>
            <person name="Song Y."/>
            <person name="Salvetti E."/>
            <person name="Wrobel A."/>
            <person name="Rasinkangas P."/>
            <person name="Parkhill J."/>
            <person name="Rea M.C."/>
            <person name="O'Sullivan O."/>
            <person name="Ritari J."/>
            <person name="Douillard F.P."/>
            <person name="Paul Ross R."/>
            <person name="Yang R."/>
            <person name="Briner A.E."/>
            <person name="Felis G.E."/>
            <person name="de Vos W.M."/>
            <person name="Barrangou R."/>
            <person name="Klaenhammer T.R."/>
            <person name="Caufield P.W."/>
            <person name="Cui Y."/>
            <person name="Zhang H."/>
            <person name="O'Toole P.W."/>
        </authorList>
    </citation>
    <scope>NUCLEOTIDE SEQUENCE [LARGE SCALE GENOMIC DNA]</scope>
    <source>
        <strain evidence="2 3">DSM 13343</strain>
    </source>
</reference>
<dbReference type="SMART" id="SM00530">
    <property type="entry name" value="HTH_XRE"/>
    <property type="match status" value="1"/>
</dbReference>
<comment type="caution">
    <text evidence="2">The sequence shown here is derived from an EMBL/GenBank/DDBJ whole genome shotgun (WGS) entry which is preliminary data.</text>
</comment>
<dbReference type="PROSITE" id="PS50943">
    <property type="entry name" value="HTH_CROC1"/>
    <property type="match status" value="1"/>
</dbReference>
<dbReference type="OrthoDB" id="9814553at2"/>
<dbReference type="CDD" id="cd00093">
    <property type="entry name" value="HTH_XRE"/>
    <property type="match status" value="1"/>
</dbReference>
<dbReference type="Proteomes" id="UP000051790">
    <property type="component" value="Unassembled WGS sequence"/>
</dbReference>
<dbReference type="EMBL" id="AZEU01000108">
    <property type="protein sequence ID" value="KRL46309.1"/>
    <property type="molecule type" value="Genomic_DNA"/>
</dbReference>
<accession>A0A0R1QVN0</accession>
<dbReference type="Pfam" id="PF01381">
    <property type="entry name" value="HTH_3"/>
    <property type="match status" value="1"/>
</dbReference>
<dbReference type="GO" id="GO:0003677">
    <property type="term" value="F:DNA binding"/>
    <property type="evidence" value="ECO:0007669"/>
    <property type="project" value="InterPro"/>
</dbReference>
<dbReference type="InterPro" id="IPR010982">
    <property type="entry name" value="Lambda_DNA-bd_dom_sf"/>
</dbReference>
<evidence type="ECO:0000259" key="1">
    <source>
        <dbReference type="PROSITE" id="PS50943"/>
    </source>
</evidence>
<dbReference type="PATRIC" id="fig|1423769.4.peg.482"/>
<organism evidence="2 3">
    <name type="scientific">Lacticaseibacillus manihotivorans DSM 13343 = JCM 12514</name>
    <dbReference type="NCBI Taxonomy" id="1423769"/>
    <lineage>
        <taxon>Bacteria</taxon>
        <taxon>Bacillati</taxon>
        <taxon>Bacillota</taxon>
        <taxon>Bacilli</taxon>
        <taxon>Lactobacillales</taxon>
        <taxon>Lactobacillaceae</taxon>
        <taxon>Lacticaseibacillus</taxon>
    </lineage>
</organism>
<keyword evidence="3" id="KW-1185">Reference proteome</keyword>
<dbReference type="InterPro" id="IPR001387">
    <property type="entry name" value="Cro/C1-type_HTH"/>
</dbReference>
<gene>
    <name evidence="2" type="ORF">FD01_GL000451</name>
</gene>
<dbReference type="AlphaFoldDB" id="A0A0R1QVN0"/>
<name>A0A0R1QVN0_9LACO</name>
<evidence type="ECO:0000313" key="3">
    <source>
        <dbReference type="Proteomes" id="UP000051790"/>
    </source>
</evidence>
<protein>
    <recommendedName>
        <fullName evidence="1">HTH cro/C1-type domain-containing protein</fullName>
    </recommendedName>
</protein>